<keyword evidence="6 7" id="KW-0472">Membrane</keyword>
<dbReference type="PANTHER" id="PTHR43744:SF12">
    <property type="entry name" value="ABC TRANSPORTER PERMEASE PROTEIN MG189-RELATED"/>
    <property type="match status" value="1"/>
</dbReference>
<dbReference type="OrthoDB" id="9771544at2"/>
<feature type="transmembrane region" description="Helical" evidence="7">
    <location>
        <begin position="160"/>
        <end position="180"/>
    </location>
</feature>
<feature type="transmembrane region" description="Helical" evidence="7">
    <location>
        <begin position="201"/>
        <end position="223"/>
    </location>
</feature>
<evidence type="ECO:0000256" key="6">
    <source>
        <dbReference type="ARBA" id="ARBA00023136"/>
    </source>
</evidence>
<sequence>MGLLRGGSTLMNTIVNARSRKKFAILRILTYVILIVGSLFMIIPFAWLLRSSLMDNNQIFIFPPQWVPKPFKWDNFSESLTAAPFLRYFINTMTIELFVISGVVITSTIAAYSFARLRWPGREIVFGILLTTLMMPYAVTLIPTFMLWRYLGVLDTYLPLIIPAWFGGGAFHIFLMRQFFMTIPKELDEAAFMDGAKPFTVLYKVILPLAKPAFIVVTIFTFIDVWNDFLGPLIYINSSEKYTLAIGLASFKGELHAQWGYLMAASLAVVTPIIVLFFVAQRYFVEGIALTGIKG</sequence>
<evidence type="ECO:0000259" key="8">
    <source>
        <dbReference type="PROSITE" id="PS50928"/>
    </source>
</evidence>
<feature type="transmembrane region" description="Helical" evidence="7">
    <location>
        <begin position="28"/>
        <end position="49"/>
    </location>
</feature>
<dbReference type="Pfam" id="PF00528">
    <property type="entry name" value="BPD_transp_1"/>
    <property type="match status" value="1"/>
</dbReference>
<keyword evidence="2 7" id="KW-0813">Transport</keyword>
<evidence type="ECO:0000256" key="4">
    <source>
        <dbReference type="ARBA" id="ARBA00022692"/>
    </source>
</evidence>
<evidence type="ECO:0000256" key="7">
    <source>
        <dbReference type="RuleBase" id="RU363032"/>
    </source>
</evidence>
<dbReference type="Proteomes" id="UP000426246">
    <property type="component" value="Chromosome"/>
</dbReference>
<gene>
    <name evidence="9" type="ORF">EHS13_09365</name>
</gene>
<organism evidence="9 10">
    <name type="scientific">Paenibacillus psychroresistens</name>
    <dbReference type="NCBI Taxonomy" id="1778678"/>
    <lineage>
        <taxon>Bacteria</taxon>
        <taxon>Bacillati</taxon>
        <taxon>Bacillota</taxon>
        <taxon>Bacilli</taxon>
        <taxon>Bacillales</taxon>
        <taxon>Paenibacillaceae</taxon>
        <taxon>Paenibacillus</taxon>
    </lineage>
</organism>
<keyword evidence="10" id="KW-1185">Reference proteome</keyword>
<dbReference type="CDD" id="cd06261">
    <property type="entry name" value="TM_PBP2"/>
    <property type="match status" value="1"/>
</dbReference>
<feature type="transmembrane region" description="Helical" evidence="7">
    <location>
        <begin position="124"/>
        <end position="148"/>
    </location>
</feature>
<dbReference type="InterPro" id="IPR000515">
    <property type="entry name" value="MetI-like"/>
</dbReference>
<comment type="subcellular location">
    <subcellularLocation>
        <location evidence="1 7">Cell membrane</location>
        <topology evidence="1 7">Multi-pass membrane protein</topology>
    </subcellularLocation>
</comment>
<comment type="similarity">
    <text evidence="7">Belongs to the binding-protein-dependent transport system permease family.</text>
</comment>
<dbReference type="PROSITE" id="PS50928">
    <property type="entry name" value="ABC_TM1"/>
    <property type="match status" value="1"/>
</dbReference>
<dbReference type="AlphaFoldDB" id="A0A6B8RI68"/>
<feature type="transmembrane region" description="Helical" evidence="7">
    <location>
        <begin position="259"/>
        <end position="280"/>
    </location>
</feature>
<dbReference type="InterPro" id="IPR035906">
    <property type="entry name" value="MetI-like_sf"/>
</dbReference>
<dbReference type="KEGG" id="ppsc:EHS13_09365"/>
<feature type="domain" description="ABC transmembrane type-1" evidence="8">
    <location>
        <begin position="89"/>
        <end position="280"/>
    </location>
</feature>
<dbReference type="PANTHER" id="PTHR43744">
    <property type="entry name" value="ABC TRANSPORTER PERMEASE PROTEIN MG189-RELATED-RELATED"/>
    <property type="match status" value="1"/>
</dbReference>
<keyword evidence="3" id="KW-1003">Cell membrane</keyword>
<dbReference type="SUPFAM" id="SSF161098">
    <property type="entry name" value="MetI-like"/>
    <property type="match status" value="1"/>
</dbReference>
<reference evidence="10" key="1">
    <citation type="submission" date="2018-11" db="EMBL/GenBank/DDBJ databases">
        <title>Complete genome sequence of Paenibacillus sp. ML311-T8.</title>
        <authorList>
            <person name="Nam Y.-D."/>
            <person name="Kang J."/>
            <person name="Chung W.-H."/>
            <person name="Park Y.S."/>
        </authorList>
    </citation>
    <scope>NUCLEOTIDE SEQUENCE [LARGE SCALE GENOMIC DNA]</scope>
    <source>
        <strain evidence="10">ML311-T8</strain>
    </source>
</reference>
<dbReference type="Gene3D" id="1.10.3720.10">
    <property type="entry name" value="MetI-like"/>
    <property type="match status" value="1"/>
</dbReference>
<protein>
    <submittedName>
        <fullName evidence="9">Carbohydrate ABC transporter permease</fullName>
    </submittedName>
</protein>
<feature type="transmembrane region" description="Helical" evidence="7">
    <location>
        <begin position="88"/>
        <end position="112"/>
    </location>
</feature>
<dbReference type="GO" id="GO:0055085">
    <property type="term" value="P:transmembrane transport"/>
    <property type="evidence" value="ECO:0007669"/>
    <property type="project" value="InterPro"/>
</dbReference>
<dbReference type="EMBL" id="CP034235">
    <property type="protein sequence ID" value="QGQ95076.1"/>
    <property type="molecule type" value="Genomic_DNA"/>
</dbReference>
<evidence type="ECO:0000256" key="2">
    <source>
        <dbReference type="ARBA" id="ARBA00022448"/>
    </source>
</evidence>
<evidence type="ECO:0000256" key="1">
    <source>
        <dbReference type="ARBA" id="ARBA00004651"/>
    </source>
</evidence>
<keyword evidence="5 7" id="KW-1133">Transmembrane helix</keyword>
<evidence type="ECO:0000313" key="10">
    <source>
        <dbReference type="Proteomes" id="UP000426246"/>
    </source>
</evidence>
<proteinExistence type="inferred from homology"/>
<evidence type="ECO:0000256" key="5">
    <source>
        <dbReference type="ARBA" id="ARBA00022989"/>
    </source>
</evidence>
<keyword evidence="4 7" id="KW-0812">Transmembrane</keyword>
<evidence type="ECO:0000256" key="3">
    <source>
        <dbReference type="ARBA" id="ARBA00022475"/>
    </source>
</evidence>
<name>A0A6B8RI68_9BACL</name>
<evidence type="ECO:0000313" key="9">
    <source>
        <dbReference type="EMBL" id="QGQ95076.1"/>
    </source>
</evidence>
<dbReference type="GO" id="GO:0005886">
    <property type="term" value="C:plasma membrane"/>
    <property type="evidence" value="ECO:0007669"/>
    <property type="project" value="UniProtKB-SubCell"/>
</dbReference>
<accession>A0A6B8RI68</accession>